<evidence type="ECO:0000313" key="2">
    <source>
        <dbReference type="EMBL" id="KKM84713.1"/>
    </source>
</evidence>
<feature type="compositionally biased region" description="Basic and acidic residues" evidence="1">
    <location>
        <begin position="1"/>
        <end position="13"/>
    </location>
</feature>
<dbReference type="EMBL" id="LAZR01007522">
    <property type="protein sequence ID" value="KKM84713.1"/>
    <property type="molecule type" value="Genomic_DNA"/>
</dbReference>
<reference evidence="2" key="1">
    <citation type="journal article" date="2015" name="Nature">
        <title>Complex archaea that bridge the gap between prokaryotes and eukaryotes.</title>
        <authorList>
            <person name="Spang A."/>
            <person name="Saw J.H."/>
            <person name="Jorgensen S.L."/>
            <person name="Zaremba-Niedzwiedzka K."/>
            <person name="Martijn J."/>
            <person name="Lind A.E."/>
            <person name="van Eijk R."/>
            <person name="Schleper C."/>
            <person name="Guy L."/>
            <person name="Ettema T.J."/>
        </authorList>
    </citation>
    <scope>NUCLEOTIDE SEQUENCE</scope>
</reference>
<name>A0A0F9KSN4_9ZZZZ</name>
<accession>A0A0F9KSN4</accession>
<evidence type="ECO:0000256" key="1">
    <source>
        <dbReference type="SAM" id="MobiDB-lite"/>
    </source>
</evidence>
<organism evidence="2">
    <name type="scientific">marine sediment metagenome</name>
    <dbReference type="NCBI Taxonomy" id="412755"/>
    <lineage>
        <taxon>unclassified sequences</taxon>
        <taxon>metagenomes</taxon>
        <taxon>ecological metagenomes</taxon>
    </lineage>
</organism>
<gene>
    <name evidence="2" type="ORF">LCGC14_1296380</name>
</gene>
<dbReference type="AlphaFoldDB" id="A0A0F9KSN4"/>
<protein>
    <submittedName>
        <fullName evidence="2">Uncharacterized protein</fullName>
    </submittedName>
</protein>
<proteinExistence type="predicted"/>
<feature type="region of interest" description="Disordered" evidence="1">
    <location>
        <begin position="1"/>
        <end position="28"/>
    </location>
</feature>
<sequence>MTISRGEHNDNNRLRFGPPPAPLGETDSGAAFGSIPGDMVKHLKAFNVQCAHYSTQSIYVTNLLIAQLDRVKKDNKFSVKATTFSVVREDFINLIALANIGRQHLLFMEKESAELLIDLHE</sequence>
<comment type="caution">
    <text evidence="2">The sequence shown here is derived from an EMBL/GenBank/DDBJ whole genome shotgun (WGS) entry which is preliminary data.</text>
</comment>